<dbReference type="EMBL" id="CAMXCT030001594">
    <property type="protein sequence ID" value="CAL4778787.1"/>
    <property type="molecule type" value="Genomic_DNA"/>
</dbReference>
<dbReference type="EMBL" id="CAMXCT010001103">
    <property type="protein sequence ID" value="CAI3986680.1"/>
    <property type="molecule type" value="Genomic_DNA"/>
</dbReference>
<protein>
    <submittedName>
        <fullName evidence="3">RNA 2'-phosphotransferase</fullName>
    </submittedName>
</protein>
<evidence type="ECO:0000313" key="4">
    <source>
        <dbReference type="Proteomes" id="UP001152797"/>
    </source>
</evidence>
<evidence type="ECO:0000313" key="1">
    <source>
        <dbReference type="EMBL" id="CAI3986680.1"/>
    </source>
</evidence>
<dbReference type="EMBL" id="CAMXCT020001103">
    <property type="protein sequence ID" value="CAL1140055.1"/>
    <property type="molecule type" value="Genomic_DNA"/>
</dbReference>
<reference evidence="1" key="1">
    <citation type="submission" date="2022-10" db="EMBL/GenBank/DDBJ databases">
        <authorList>
            <person name="Chen Y."/>
            <person name="Dougan E. K."/>
            <person name="Chan C."/>
            <person name="Rhodes N."/>
            <person name="Thang M."/>
        </authorList>
    </citation>
    <scope>NUCLEOTIDE SEQUENCE</scope>
</reference>
<dbReference type="AlphaFoldDB" id="A0A9P1C8D9"/>
<dbReference type="EMBL" id="CAMXCT010001594">
    <property type="protein sequence ID" value="CAI3991475.1"/>
    <property type="molecule type" value="Genomic_DNA"/>
</dbReference>
<dbReference type="OrthoDB" id="444458at2759"/>
<keyword evidence="4" id="KW-1185">Reference proteome</keyword>
<proteinExistence type="predicted"/>
<comment type="caution">
    <text evidence="1">The sequence shown here is derived from an EMBL/GenBank/DDBJ whole genome shotgun (WGS) entry which is preliminary data.</text>
</comment>
<sequence length="375" mass="42302">MVTSGVMLDWDALCQTNYRKAFRSLSWVKGELPKSYIHIFLTTTDNGSDQLACRSHLNLEFSSNPGLDSQIFLGLSCMKHQYHLIAKSHLQLCDVYARKLRRAWKYFSALATLCHVWRGHLSKIHAIWYQQHQHDADFLKQVATNKMPPLAVAGRWASVDGVEDFFLATGAGNIAKLFADTFGEAPMTVTTKRKDGDGTGETSGDVLDELALDDSTYYKQKITKWVKNALHTVGDSSFWFMLFVAHKTRNPLLHFYRILCVNFKGVTDSGRMPVVELVSYRIDTIRQEYDVILQRFHEWTKQAKSFAKTNSESLCFDSGAAASGSEDITDASLFGLAAALLLHNAAAFDRRVARLFNRYLGCDWASKACDMCSYV</sequence>
<reference evidence="3 4" key="2">
    <citation type="submission" date="2024-05" db="EMBL/GenBank/DDBJ databases">
        <authorList>
            <person name="Chen Y."/>
            <person name="Shah S."/>
            <person name="Dougan E. K."/>
            <person name="Thang M."/>
            <person name="Chan C."/>
        </authorList>
    </citation>
    <scope>NUCLEOTIDE SEQUENCE [LARGE SCALE GENOMIC DNA]</scope>
</reference>
<gene>
    <name evidence="1" type="ORF">C1SCF055_LOCUS14017</name>
    <name evidence="2" type="ORF">C1SCF055_LOCUS18380</name>
</gene>
<name>A0A9P1C8D9_9DINO</name>
<evidence type="ECO:0000313" key="2">
    <source>
        <dbReference type="EMBL" id="CAI3991475.1"/>
    </source>
</evidence>
<dbReference type="EMBL" id="CAMXCT030001103">
    <property type="protein sequence ID" value="CAL4773992.1"/>
    <property type="molecule type" value="Genomic_DNA"/>
</dbReference>
<organism evidence="1">
    <name type="scientific">Cladocopium goreaui</name>
    <dbReference type="NCBI Taxonomy" id="2562237"/>
    <lineage>
        <taxon>Eukaryota</taxon>
        <taxon>Sar</taxon>
        <taxon>Alveolata</taxon>
        <taxon>Dinophyceae</taxon>
        <taxon>Suessiales</taxon>
        <taxon>Symbiodiniaceae</taxon>
        <taxon>Cladocopium</taxon>
    </lineage>
</organism>
<dbReference type="Proteomes" id="UP001152797">
    <property type="component" value="Unassembled WGS sequence"/>
</dbReference>
<evidence type="ECO:0000313" key="3">
    <source>
        <dbReference type="EMBL" id="CAL4773992.1"/>
    </source>
</evidence>
<dbReference type="EMBL" id="CAMXCT020001594">
    <property type="protein sequence ID" value="CAL1144850.1"/>
    <property type="molecule type" value="Genomic_DNA"/>
</dbReference>
<accession>A0A9P1C8D9</accession>